<gene>
    <name evidence="2" type="ORF">GA0070563_106239</name>
</gene>
<dbReference type="AlphaFoldDB" id="A0A1C4YMK7"/>
<feature type="transmembrane region" description="Helical" evidence="1">
    <location>
        <begin position="94"/>
        <end position="116"/>
    </location>
</feature>
<dbReference type="Proteomes" id="UP000183585">
    <property type="component" value="Unassembled WGS sequence"/>
</dbReference>
<protein>
    <submittedName>
        <fullName evidence="2">Uncharacterized protein</fullName>
    </submittedName>
</protein>
<evidence type="ECO:0000313" key="3">
    <source>
        <dbReference type="Proteomes" id="UP000183585"/>
    </source>
</evidence>
<keyword evidence="1" id="KW-1133">Transmembrane helix</keyword>
<accession>A0A1C4YMK7</accession>
<feature type="transmembrane region" description="Helical" evidence="1">
    <location>
        <begin position="240"/>
        <end position="259"/>
    </location>
</feature>
<dbReference type="EMBL" id="FMCT01000006">
    <property type="protein sequence ID" value="SCF21571.1"/>
    <property type="molecule type" value="Genomic_DNA"/>
</dbReference>
<feature type="transmembrane region" description="Helical" evidence="1">
    <location>
        <begin position="122"/>
        <end position="144"/>
    </location>
</feature>
<evidence type="ECO:0000313" key="2">
    <source>
        <dbReference type="EMBL" id="SCF21571.1"/>
    </source>
</evidence>
<sequence>MTGRIMRIEVRRSAVPGIALLLVIVGAALMLTVTGGYAGRWTQLAVYARSTLMMLMPLALAGGAWLGRRDRRHRVDELFGTTVRPRWRRSVPLAAGYALALVAVYLLTFLLGIPWVAPSAGYFPASTIPITAVGALALVAAGWLGMAAGRAVPRVATAPVLAVVAFAVLTFVPDYVSMSGYDENFTKVRPDPAALLLAPAINSLNDFMTIPSSVSLLQALWLAALAATGLLLLGAVGRRAVALAVLPAVVGAAVAVPLLPTGGYSGSAVLDPAAVELVCDDDGPQVCVTRAHAALLPKVVGPARETLALIDAKLPGTAPTRVEEGRQLVDNTVRADASHVRDDGTLVFDALSIGWTGFSDVSPDELSAALLDAAWWRECETGHPTFLARAVAVAWLTGGQPDLGRGSTAPEEREKADAALRELRNLPADEQRKRVQAARAAALGCEIDRFHSLLFLAQP</sequence>
<keyword evidence="3" id="KW-1185">Reference proteome</keyword>
<organism evidence="2 3">
    <name type="scientific">Micromonospora carbonacea</name>
    <dbReference type="NCBI Taxonomy" id="47853"/>
    <lineage>
        <taxon>Bacteria</taxon>
        <taxon>Bacillati</taxon>
        <taxon>Actinomycetota</taxon>
        <taxon>Actinomycetes</taxon>
        <taxon>Micromonosporales</taxon>
        <taxon>Micromonosporaceae</taxon>
        <taxon>Micromonospora</taxon>
    </lineage>
</organism>
<feature type="transmembrane region" description="Helical" evidence="1">
    <location>
        <begin position="44"/>
        <end position="66"/>
    </location>
</feature>
<proteinExistence type="predicted"/>
<dbReference type="RefSeq" id="WP_074475180.1">
    <property type="nucleotide sequence ID" value="NZ_FMCT01000006.1"/>
</dbReference>
<keyword evidence="1" id="KW-0812">Transmembrane</keyword>
<evidence type="ECO:0000256" key="1">
    <source>
        <dbReference type="SAM" id="Phobius"/>
    </source>
</evidence>
<reference evidence="3" key="1">
    <citation type="submission" date="2016-06" db="EMBL/GenBank/DDBJ databases">
        <authorList>
            <person name="Varghese N."/>
            <person name="Submissions Spin"/>
        </authorList>
    </citation>
    <scope>NUCLEOTIDE SEQUENCE [LARGE SCALE GENOMIC DNA]</scope>
    <source>
        <strain evidence="3">DSM 43168</strain>
    </source>
</reference>
<feature type="transmembrane region" description="Helical" evidence="1">
    <location>
        <begin position="14"/>
        <end position="38"/>
    </location>
</feature>
<feature type="transmembrane region" description="Helical" evidence="1">
    <location>
        <begin position="214"/>
        <end position="233"/>
    </location>
</feature>
<feature type="transmembrane region" description="Helical" evidence="1">
    <location>
        <begin position="151"/>
        <end position="172"/>
    </location>
</feature>
<name>A0A1C4YMK7_9ACTN</name>
<keyword evidence="1" id="KW-0472">Membrane</keyword>